<evidence type="ECO:0000256" key="3">
    <source>
        <dbReference type="ARBA" id="ARBA00022622"/>
    </source>
</evidence>
<evidence type="ECO:0000256" key="9">
    <source>
        <dbReference type="SAM" id="SignalP"/>
    </source>
</evidence>
<proteinExistence type="predicted"/>
<dbReference type="Pfam" id="PF20238">
    <property type="entry name" value="BIM1-like_dom"/>
    <property type="match status" value="1"/>
</dbReference>
<protein>
    <recommendedName>
        <fullName evidence="10">Copper acquisition factor BIM1-like domain-containing protein</fullName>
    </recommendedName>
</protein>
<dbReference type="PANTHER" id="PTHR34992">
    <property type="entry name" value="HYPHAL ANASTAMOSIS-7 PROTEIN"/>
    <property type="match status" value="1"/>
</dbReference>
<comment type="caution">
    <text evidence="11">The sequence shown here is derived from an EMBL/GenBank/DDBJ whole genome shotgun (WGS) entry which is preliminary data.</text>
</comment>
<evidence type="ECO:0000256" key="1">
    <source>
        <dbReference type="ARBA" id="ARBA00004609"/>
    </source>
</evidence>
<evidence type="ECO:0000313" key="12">
    <source>
        <dbReference type="Proteomes" id="UP001146351"/>
    </source>
</evidence>
<sequence length="278" mass="30001">MILHRDGILVLVEILSLALNVSAATDMGPAAFLWPPDRPWGAAQDNTPPCGSSEGVTNRTQFPLANGRVSLVLQDESYDVNLAISYSDSESTFPNASMRITKPDKDPKFNNDFATLVSSSNFPEIEPGHECYSISHPPSNITAGLNATLQLSHLSTFDTDENQTFYACADITYVELSSFTAHPLCFNVSVTDNSTSNSNSNSSTNNFSANPSSSGLSGEQIAGIVVGSLAGAALIAAALFLLWSRHQRKVQRDKVIAIRMSDWTRQPRKTVSVETNQA</sequence>
<evidence type="ECO:0000256" key="6">
    <source>
        <dbReference type="ARBA" id="ARBA00023180"/>
    </source>
</evidence>
<comment type="subcellular location">
    <subcellularLocation>
        <location evidence="1">Cell membrane</location>
        <topology evidence="1">Lipid-anchor</topology>
        <topology evidence="1">GPI-anchor</topology>
    </subcellularLocation>
</comment>
<keyword evidence="12" id="KW-1185">Reference proteome</keyword>
<keyword evidence="2" id="KW-1003">Cell membrane</keyword>
<feature type="domain" description="Copper acquisition factor BIM1-like" evidence="10">
    <location>
        <begin position="27"/>
        <end position="189"/>
    </location>
</feature>
<reference evidence="11" key="2">
    <citation type="journal article" date="2023" name="IMA Fungus">
        <title>Comparative genomic study of the Penicillium genus elucidates a diverse pangenome and 15 lateral gene transfer events.</title>
        <authorList>
            <person name="Petersen C."/>
            <person name="Sorensen T."/>
            <person name="Nielsen M.R."/>
            <person name="Sondergaard T.E."/>
            <person name="Sorensen J.L."/>
            <person name="Fitzpatrick D.A."/>
            <person name="Frisvad J.C."/>
            <person name="Nielsen K.L."/>
        </authorList>
    </citation>
    <scope>NUCLEOTIDE SEQUENCE</scope>
    <source>
        <strain evidence="11">IBT 21917</strain>
    </source>
</reference>
<dbReference type="GO" id="GO:0098552">
    <property type="term" value="C:side of membrane"/>
    <property type="evidence" value="ECO:0007669"/>
    <property type="project" value="UniProtKB-KW"/>
</dbReference>
<dbReference type="GO" id="GO:0005886">
    <property type="term" value="C:plasma membrane"/>
    <property type="evidence" value="ECO:0007669"/>
    <property type="project" value="UniProtKB-SubCell"/>
</dbReference>
<accession>A0A9W9LFL3</accession>
<feature type="chain" id="PRO_5040736769" description="Copper acquisition factor BIM1-like domain-containing protein" evidence="9">
    <location>
        <begin position="24"/>
        <end position="278"/>
    </location>
</feature>
<dbReference type="PANTHER" id="PTHR34992:SF5">
    <property type="entry name" value="ANCHORED PROTEIN, PUTATIVE (AFU_ORTHOLOGUE AFUA_6G02800)-RELATED"/>
    <property type="match status" value="1"/>
</dbReference>
<keyword evidence="8" id="KW-1133">Transmembrane helix</keyword>
<feature type="transmembrane region" description="Helical" evidence="8">
    <location>
        <begin position="221"/>
        <end position="243"/>
    </location>
</feature>
<evidence type="ECO:0000256" key="5">
    <source>
        <dbReference type="ARBA" id="ARBA00023136"/>
    </source>
</evidence>
<organism evidence="11 12">
    <name type="scientific">Penicillium capsulatum</name>
    <dbReference type="NCBI Taxonomy" id="69766"/>
    <lineage>
        <taxon>Eukaryota</taxon>
        <taxon>Fungi</taxon>
        <taxon>Dikarya</taxon>
        <taxon>Ascomycota</taxon>
        <taxon>Pezizomycotina</taxon>
        <taxon>Eurotiomycetes</taxon>
        <taxon>Eurotiomycetidae</taxon>
        <taxon>Eurotiales</taxon>
        <taxon>Aspergillaceae</taxon>
        <taxon>Penicillium</taxon>
    </lineage>
</organism>
<keyword evidence="3" id="KW-0336">GPI-anchor</keyword>
<name>A0A9W9LFL3_9EURO</name>
<dbReference type="CDD" id="cd21176">
    <property type="entry name" value="LPMO_auxiliary-like"/>
    <property type="match status" value="1"/>
</dbReference>
<keyword evidence="8" id="KW-0812">Transmembrane</keyword>
<dbReference type="Proteomes" id="UP001146351">
    <property type="component" value="Unassembled WGS sequence"/>
</dbReference>
<feature type="signal peptide" evidence="9">
    <location>
        <begin position="1"/>
        <end position="23"/>
    </location>
</feature>
<keyword evidence="6" id="KW-0325">Glycoprotein</keyword>
<dbReference type="AlphaFoldDB" id="A0A9W9LFL3"/>
<evidence type="ECO:0000259" key="10">
    <source>
        <dbReference type="Pfam" id="PF20238"/>
    </source>
</evidence>
<reference evidence="11" key="1">
    <citation type="submission" date="2022-11" db="EMBL/GenBank/DDBJ databases">
        <authorList>
            <person name="Petersen C."/>
        </authorList>
    </citation>
    <scope>NUCLEOTIDE SEQUENCE</scope>
    <source>
        <strain evidence="11">IBT 21917</strain>
    </source>
</reference>
<dbReference type="InterPro" id="IPR046530">
    <property type="entry name" value="BIM1-like_dom"/>
</dbReference>
<evidence type="ECO:0000313" key="11">
    <source>
        <dbReference type="EMBL" id="KAJ5155246.1"/>
    </source>
</evidence>
<evidence type="ECO:0000256" key="4">
    <source>
        <dbReference type="ARBA" id="ARBA00022729"/>
    </source>
</evidence>
<dbReference type="OrthoDB" id="2587363at2759"/>
<evidence type="ECO:0000256" key="2">
    <source>
        <dbReference type="ARBA" id="ARBA00022475"/>
    </source>
</evidence>
<dbReference type="InterPro" id="IPR046936">
    <property type="entry name" value="BIM1-like"/>
</dbReference>
<gene>
    <name evidence="11" type="ORF">N7492_008049</name>
</gene>
<evidence type="ECO:0000256" key="8">
    <source>
        <dbReference type="SAM" id="Phobius"/>
    </source>
</evidence>
<keyword evidence="5 8" id="KW-0472">Membrane</keyword>
<evidence type="ECO:0000256" key="7">
    <source>
        <dbReference type="ARBA" id="ARBA00023288"/>
    </source>
</evidence>
<keyword evidence="7" id="KW-0449">Lipoprotein</keyword>
<keyword evidence="4 9" id="KW-0732">Signal</keyword>
<dbReference type="EMBL" id="JAPQKO010000006">
    <property type="protein sequence ID" value="KAJ5155246.1"/>
    <property type="molecule type" value="Genomic_DNA"/>
</dbReference>